<evidence type="ECO:0000313" key="9">
    <source>
        <dbReference type="Proteomes" id="UP001164929"/>
    </source>
</evidence>
<evidence type="ECO:0000256" key="1">
    <source>
        <dbReference type="ARBA" id="ARBA00004123"/>
    </source>
</evidence>
<feature type="compositionally biased region" description="Basic and acidic residues" evidence="6">
    <location>
        <begin position="172"/>
        <end position="191"/>
    </location>
</feature>
<keyword evidence="5" id="KW-0539">Nucleus</keyword>
<feature type="compositionally biased region" description="Polar residues" evidence="6">
    <location>
        <begin position="641"/>
        <end position="650"/>
    </location>
</feature>
<proteinExistence type="predicted"/>
<dbReference type="InterPro" id="IPR003657">
    <property type="entry name" value="WRKY_dom"/>
</dbReference>
<dbReference type="Proteomes" id="UP001164929">
    <property type="component" value="Chromosome 15"/>
</dbReference>
<dbReference type="SMART" id="SM00774">
    <property type="entry name" value="WRKY"/>
    <property type="match status" value="1"/>
</dbReference>
<comment type="subcellular location">
    <subcellularLocation>
        <location evidence="1">Nucleus</location>
    </subcellularLocation>
</comment>
<dbReference type="PANTHER" id="PTHR31429">
    <property type="entry name" value="WRKY TRANSCRIPTION FACTOR 36-RELATED"/>
    <property type="match status" value="1"/>
</dbReference>
<dbReference type="GO" id="GO:0005634">
    <property type="term" value="C:nucleus"/>
    <property type="evidence" value="ECO:0007669"/>
    <property type="project" value="UniProtKB-SubCell"/>
</dbReference>
<evidence type="ECO:0000256" key="4">
    <source>
        <dbReference type="ARBA" id="ARBA00023163"/>
    </source>
</evidence>
<dbReference type="PROSITE" id="PS50811">
    <property type="entry name" value="WRKY"/>
    <property type="match status" value="1"/>
</dbReference>
<dbReference type="Gene3D" id="2.20.25.80">
    <property type="entry name" value="WRKY domain"/>
    <property type="match status" value="1"/>
</dbReference>
<dbReference type="FunFam" id="2.20.25.80:FF:000002">
    <property type="entry name" value="probable WRKY transcription factor 31"/>
    <property type="match status" value="1"/>
</dbReference>
<feature type="region of interest" description="Disordered" evidence="6">
    <location>
        <begin position="626"/>
        <end position="660"/>
    </location>
</feature>
<keyword evidence="9" id="KW-1185">Reference proteome</keyword>
<organism evidence="8 9">
    <name type="scientific">Populus alba x Populus x berolinensis</name>
    <dbReference type="NCBI Taxonomy" id="444605"/>
    <lineage>
        <taxon>Eukaryota</taxon>
        <taxon>Viridiplantae</taxon>
        <taxon>Streptophyta</taxon>
        <taxon>Embryophyta</taxon>
        <taxon>Tracheophyta</taxon>
        <taxon>Spermatophyta</taxon>
        <taxon>Magnoliopsida</taxon>
        <taxon>eudicotyledons</taxon>
        <taxon>Gunneridae</taxon>
        <taxon>Pentapetalae</taxon>
        <taxon>rosids</taxon>
        <taxon>fabids</taxon>
        <taxon>Malpighiales</taxon>
        <taxon>Salicaceae</taxon>
        <taxon>Saliceae</taxon>
        <taxon>Populus</taxon>
    </lineage>
</organism>
<gene>
    <name evidence="8" type="ORF">NC653_034810</name>
</gene>
<name>A0AAD6LNI8_9ROSI</name>
<feature type="region of interest" description="Disordered" evidence="6">
    <location>
        <begin position="172"/>
        <end position="291"/>
    </location>
</feature>
<evidence type="ECO:0000256" key="6">
    <source>
        <dbReference type="SAM" id="MobiDB-lite"/>
    </source>
</evidence>
<dbReference type="GO" id="GO:0043565">
    <property type="term" value="F:sequence-specific DNA binding"/>
    <property type="evidence" value="ECO:0007669"/>
    <property type="project" value="InterPro"/>
</dbReference>
<protein>
    <submittedName>
        <fullName evidence="8">WRKY transcription factor 72A-like isoform X1</fullName>
    </submittedName>
</protein>
<dbReference type="SUPFAM" id="SSF118290">
    <property type="entry name" value="WRKY DNA-binding domain"/>
    <property type="match status" value="1"/>
</dbReference>
<dbReference type="Pfam" id="PF03106">
    <property type="entry name" value="WRKY"/>
    <property type="match status" value="1"/>
</dbReference>
<feature type="domain" description="WRKY" evidence="7">
    <location>
        <begin position="299"/>
        <end position="365"/>
    </location>
</feature>
<evidence type="ECO:0000256" key="5">
    <source>
        <dbReference type="ARBA" id="ARBA00023242"/>
    </source>
</evidence>
<dbReference type="AlphaFoldDB" id="A0AAD6LNI8"/>
<evidence type="ECO:0000313" key="8">
    <source>
        <dbReference type="EMBL" id="KAJ6970320.1"/>
    </source>
</evidence>
<dbReference type="EMBL" id="JAQIZT010000015">
    <property type="protein sequence ID" value="KAJ6970320.1"/>
    <property type="molecule type" value="Genomic_DNA"/>
</dbReference>
<reference evidence="8" key="1">
    <citation type="journal article" date="2023" name="Mol. Ecol. Resour.">
        <title>Chromosome-level genome assembly of a triploid poplar Populus alba 'Berolinensis'.</title>
        <authorList>
            <person name="Chen S."/>
            <person name="Yu Y."/>
            <person name="Wang X."/>
            <person name="Wang S."/>
            <person name="Zhang T."/>
            <person name="Zhou Y."/>
            <person name="He R."/>
            <person name="Meng N."/>
            <person name="Wang Y."/>
            <person name="Liu W."/>
            <person name="Liu Z."/>
            <person name="Liu J."/>
            <person name="Guo Q."/>
            <person name="Huang H."/>
            <person name="Sederoff R.R."/>
            <person name="Wang G."/>
            <person name="Qu G."/>
            <person name="Chen S."/>
        </authorList>
    </citation>
    <scope>NUCLEOTIDE SEQUENCE</scope>
    <source>
        <strain evidence="8">SC-2020</strain>
    </source>
</reference>
<evidence type="ECO:0000256" key="2">
    <source>
        <dbReference type="ARBA" id="ARBA00023015"/>
    </source>
</evidence>
<dbReference type="GO" id="GO:0003700">
    <property type="term" value="F:DNA-binding transcription factor activity"/>
    <property type="evidence" value="ECO:0007669"/>
    <property type="project" value="InterPro"/>
</dbReference>
<dbReference type="InterPro" id="IPR044810">
    <property type="entry name" value="WRKY_plant"/>
</dbReference>
<dbReference type="PANTHER" id="PTHR31429:SF86">
    <property type="entry name" value="WRKY TRANSCRIPTION FACTOR 61-RELATED"/>
    <property type="match status" value="1"/>
</dbReference>
<keyword evidence="4" id="KW-0804">Transcription</keyword>
<keyword evidence="2" id="KW-0805">Transcription regulation</keyword>
<evidence type="ECO:0000256" key="3">
    <source>
        <dbReference type="ARBA" id="ARBA00023125"/>
    </source>
</evidence>
<evidence type="ECO:0000259" key="7">
    <source>
        <dbReference type="PROSITE" id="PS50811"/>
    </source>
</evidence>
<feature type="region of interest" description="Disordered" evidence="6">
    <location>
        <begin position="112"/>
        <end position="136"/>
    </location>
</feature>
<feature type="compositionally biased region" description="Polar residues" evidence="6">
    <location>
        <begin position="237"/>
        <end position="253"/>
    </location>
</feature>
<accession>A0AAD6LNI8</accession>
<sequence>MIKMDVEDAMRRPHHEVVLKEDERVDSSGDEGSCREEAAAAAKFKAYIYAKILIMAALLVCYRSEVKEDARKMMTGDHLHHNTEIQASRKIILFIYFCKLVVVATKKERTTMEADAKESSCQKEQDDQLESARAEMGEVRKENQRLKIYLDRMLKDYRTLQVQFYDAIQQEETKKSTDTVDDHQGTEEHELVSLTLGRISSEPKRDGKNNKTSSQGRNHDEQAKESLSLGSLCTFEASKSGTNETLPNPSPENSFGEPKEEAGETWPPGKVLKTMRGGDDEVPQQNPAKKARVSVRARCDTPTMNDGCQWRKYGQKIAKGNPCPRAYYRCTVAPSCPVRKQVQRCAEDMSILTTTYEGTHNHPLPISATAMASTTSAAASMLLSGSSSSPGTAGFNSSGNIAVDLHGLNYYLSDNSKSKQFYLHNSSLSSSSTYPTITLDLTSNPSSTSSHFNRFTTSSYRPTIQKFASTSLNFGSSDSSNAMPWGNGFLPTSGQSHNRINHLGALNIGRPAMDQSNIYDQFYMPKINDQAAAPSQQSLPADAIAAATKAITADPSFQSVLAAALTSIIGTGTGSSATGVPNLGVVNNLFPKSERGPVSDSFSSSPPHGNPCASYFNKTTSAINSQPAPSSMAMFVPPSLPFSTPTNASASPVDKNDRAN</sequence>
<keyword evidence="3" id="KW-0238">DNA-binding</keyword>
<dbReference type="InterPro" id="IPR036576">
    <property type="entry name" value="WRKY_dom_sf"/>
</dbReference>
<comment type="caution">
    <text evidence="8">The sequence shown here is derived from an EMBL/GenBank/DDBJ whole genome shotgun (WGS) entry which is preliminary data.</text>
</comment>